<accession>A0AAN8ULL6</accession>
<reference evidence="2 3" key="1">
    <citation type="submission" date="2023-12" db="EMBL/GenBank/DDBJ databases">
        <title>A high-quality genome assembly for Dillenia turbinata (Dilleniales).</title>
        <authorList>
            <person name="Chanderbali A."/>
        </authorList>
    </citation>
    <scope>NUCLEOTIDE SEQUENCE [LARGE SCALE GENOMIC DNA]</scope>
    <source>
        <strain evidence="2">LSX21</strain>
        <tissue evidence="2">Leaf</tissue>
    </source>
</reference>
<dbReference type="EMBL" id="JBAMMX010000022">
    <property type="protein sequence ID" value="KAK6919118.1"/>
    <property type="molecule type" value="Genomic_DNA"/>
</dbReference>
<organism evidence="2 3">
    <name type="scientific">Dillenia turbinata</name>
    <dbReference type="NCBI Taxonomy" id="194707"/>
    <lineage>
        <taxon>Eukaryota</taxon>
        <taxon>Viridiplantae</taxon>
        <taxon>Streptophyta</taxon>
        <taxon>Embryophyta</taxon>
        <taxon>Tracheophyta</taxon>
        <taxon>Spermatophyta</taxon>
        <taxon>Magnoliopsida</taxon>
        <taxon>eudicotyledons</taxon>
        <taxon>Gunneridae</taxon>
        <taxon>Pentapetalae</taxon>
        <taxon>Dilleniales</taxon>
        <taxon>Dilleniaceae</taxon>
        <taxon>Dillenia</taxon>
    </lineage>
</organism>
<name>A0AAN8ULL6_9MAGN</name>
<keyword evidence="1" id="KW-0812">Transmembrane</keyword>
<evidence type="ECO:0000313" key="2">
    <source>
        <dbReference type="EMBL" id="KAK6919118.1"/>
    </source>
</evidence>
<protein>
    <submittedName>
        <fullName evidence="2">Uncharacterized protein</fullName>
    </submittedName>
</protein>
<keyword evidence="1" id="KW-1133">Transmembrane helix</keyword>
<dbReference type="Proteomes" id="UP001370490">
    <property type="component" value="Unassembled WGS sequence"/>
</dbReference>
<feature type="non-terminal residue" evidence="2">
    <location>
        <position position="210"/>
    </location>
</feature>
<sequence>MDMRAFYYVRIAQGLVHLGKGLLTLDPYHSDSFLLTSCSIPPPCSEKDESSPLTYRSIMTLQLSSYNHKTLSLKGMFCAQFLWLQLSLSSQLASPAFRVHYASLQQLRVWATSTMNRLSLVITRRRKAPDRIVILLHAYLDMKAIILGKYHFVLYFFLLAIQPPMILNFDGNLQPLSVPIWAGQAIDVVGQVGQPKTIIGFQTYSVPLIL</sequence>
<keyword evidence="1" id="KW-0472">Membrane</keyword>
<keyword evidence="3" id="KW-1185">Reference proteome</keyword>
<feature type="transmembrane region" description="Helical" evidence="1">
    <location>
        <begin position="152"/>
        <end position="169"/>
    </location>
</feature>
<evidence type="ECO:0000256" key="1">
    <source>
        <dbReference type="SAM" id="Phobius"/>
    </source>
</evidence>
<dbReference type="AlphaFoldDB" id="A0AAN8ULL6"/>
<proteinExistence type="predicted"/>
<evidence type="ECO:0000313" key="3">
    <source>
        <dbReference type="Proteomes" id="UP001370490"/>
    </source>
</evidence>
<gene>
    <name evidence="2" type="ORF">RJ641_017540</name>
</gene>
<comment type="caution">
    <text evidence="2">The sequence shown here is derived from an EMBL/GenBank/DDBJ whole genome shotgun (WGS) entry which is preliminary data.</text>
</comment>